<reference evidence="1 2" key="1">
    <citation type="submission" date="2022-04" db="EMBL/GenBank/DDBJ databases">
        <title>Positive selection, recombination, and allopatry shape intraspecific diversity of widespread and dominant cyanobacteria.</title>
        <authorList>
            <person name="Wei J."/>
            <person name="Shu W."/>
            <person name="Hu C."/>
        </authorList>
    </citation>
    <scope>NUCLEOTIDE SEQUENCE [LARGE SCALE GENOMIC DNA]</scope>
    <source>
        <strain evidence="1 2">GB2-A5</strain>
    </source>
</reference>
<comment type="caution">
    <text evidence="1">The sequence shown here is derived from an EMBL/GenBank/DDBJ whole genome shotgun (WGS) entry which is preliminary data.</text>
</comment>
<organism evidence="1 2">
    <name type="scientific">Funiculus sociatus GB2-A5</name>
    <dbReference type="NCBI Taxonomy" id="2933946"/>
    <lineage>
        <taxon>Bacteria</taxon>
        <taxon>Bacillati</taxon>
        <taxon>Cyanobacteriota</taxon>
        <taxon>Cyanophyceae</taxon>
        <taxon>Coleofasciculales</taxon>
        <taxon>Coleofasciculaceae</taxon>
        <taxon>Funiculus</taxon>
    </lineage>
</organism>
<sequence>MDQASMKDVPRNMRRTGMLLFRDAFMEALESKTPMCVVHAAHAAEILLKARIAQEHPLLIFSKLPKPNSTKDALTLIDLLEGGRTLSYKELPDQLWATTGIKIKQLDQYRAFGRLRNQIIHFSMTNAKALDKLTLSYSLEVLDPLVENFWGRSVIDFITNDPDPYYADSLDTGMLEDSIIEKGFPIDQRLRKLLGDVSREGWEKLQEHFKGIESKTDEEWQADYEAFAESQSDYPDDRYQEFGEAVANWTAFLDSF</sequence>
<evidence type="ECO:0000313" key="1">
    <source>
        <dbReference type="EMBL" id="MEP0867700.1"/>
    </source>
</evidence>
<evidence type="ECO:0000313" key="2">
    <source>
        <dbReference type="Proteomes" id="UP001442494"/>
    </source>
</evidence>
<proteinExistence type="predicted"/>
<name>A0ABV0JW66_9CYAN</name>
<keyword evidence="2" id="KW-1185">Reference proteome</keyword>
<protein>
    <submittedName>
        <fullName evidence="1">Uncharacterized protein</fullName>
    </submittedName>
</protein>
<dbReference type="EMBL" id="JAMPKK010000082">
    <property type="protein sequence ID" value="MEP0867700.1"/>
    <property type="molecule type" value="Genomic_DNA"/>
</dbReference>
<accession>A0ABV0JW66</accession>
<dbReference type="RefSeq" id="WP_190423290.1">
    <property type="nucleotide sequence ID" value="NZ_JAMPKK010000082.1"/>
</dbReference>
<gene>
    <name evidence="1" type="ORF">NDI37_24945</name>
</gene>
<dbReference type="Proteomes" id="UP001442494">
    <property type="component" value="Unassembled WGS sequence"/>
</dbReference>